<dbReference type="InterPro" id="IPR000531">
    <property type="entry name" value="Beta-barrel_TonB"/>
</dbReference>
<dbReference type="Pfam" id="PF00593">
    <property type="entry name" value="TonB_dep_Rec_b-barrel"/>
    <property type="match status" value="1"/>
</dbReference>
<name>A0A419RWA8_9SPHN</name>
<evidence type="ECO:0000256" key="5">
    <source>
        <dbReference type="ARBA" id="ARBA00022692"/>
    </source>
</evidence>
<dbReference type="InterPro" id="IPR039426">
    <property type="entry name" value="TonB-dep_rcpt-like"/>
</dbReference>
<evidence type="ECO:0000256" key="6">
    <source>
        <dbReference type="ARBA" id="ARBA00023004"/>
    </source>
</evidence>
<evidence type="ECO:0000259" key="14">
    <source>
        <dbReference type="Pfam" id="PF07715"/>
    </source>
</evidence>
<evidence type="ECO:0008006" key="17">
    <source>
        <dbReference type="Google" id="ProtNLM"/>
    </source>
</evidence>
<evidence type="ECO:0000256" key="9">
    <source>
        <dbReference type="ARBA" id="ARBA00023136"/>
    </source>
</evidence>
<protein>
    <recommendedName>
        <fullName evidence="17">TonB-dependent receptor</fullName>
    </recommendedName>
</protein>
<keyword evidence="3 11" id="KW-1134">Transmembrane beta strand</keyword>
<dbReference type="InterPro" id="IPR012910">
    <property type="entry name" value="Plug_dom"/>
</dbReference>
<evidence type="ECO:0000256" key="11">
    <source>
        <dbReference type="PROSITE-ProRule" id="PRU01360"/>
    </source>
</evidence>
<dbReference type="GO" id="GO:0006826">
    <property type="term" value="P:iron ion transport"/>
    <property type="evidence" value="ECO:0007669"/>
    <property type="project" value="UniProtKB-KW"/>
</dbReference>
<feature type="domain" description="TonB-dependent receptor plug" evidence="14">
    <location>
        <begin position="81"/>
        <end position="189"/>
    </location>
</feature>
<evidence type="ECO:0000256" key="3">
    <source>
        <dbReference type="ARBA" id="ARBA00022452"/>
    </source>
</evidence>
<keyword evidence="4" id="KW-0410">Iron transport</keyword>
<keyword evidence="6" id="KW-0408">Iron</keyword>
<evidence type="ECO:0000256" key="10">
    <source>
        <dbReference type="ARBA" id="ARBA00023237"/>
    </source>
</evidence>
<dbReference type="Proteomes" id="UP000285232">
    <property type="component" value="Unassembled WGS sequence"/>
</dbReference>
<evidence type="ECO:0000256" key="4">
    <source>
        <dbReference type="ARBA" id="ARBA00022496"/>
    </source>
</evidence>
<dbReference type="AlphaFoldDB" id="A0A419RWA8"/>
<comment type="similarity">
    <text evidence="11 12">Belongs to the TonB-dependent receptor family.</text>
</comment>
<dbReference type="Gene3D" id="2.40.170.20">
    <property type="entry name" value="TonB-dependent receptor, beta-barrel domain"/>
    <property type="match status" value="2"/>
</dbReference>
<gene>
    <name evidence="15" type="ORF">D6201_12385</name>
</gene>
<dbReference type="GO" id="GO:0009279">
    <property type="term" value="C:cell outer membrane"/>
    <property type="evidence" value="ECO:0007669"/>
    <property type="project" value="UniProtKB-SubCell"/>
</dbReference>
<dbReference type="Pfam" id="PF07715">
    <property type="entry name" value="Plug"/>
    <property type="match status" value="1"/>
</dbReference>
<comment type="caution">
    <text evidence="15">The sequence shown here is derived from an EMBL/GenBank/DDBJ whole genome shotgun (WGS) entry which is preliminary data.</text>
</comment>
<evidence type="ECO:0000256" key="12">
    <source>
        <dbReference type="RuleBase" id="RU003357"/>
    </source>
</evidence>
<keyword evidence="9 11" id="KW-0472">Membrane</keyword>
<dbReference type="PROSITE" id="PS52016">
    <property type="entry name" value="TONB_DEPENDENT_REC_3"/>
    <property type="match status" value="1"/>
</dbReference>
<proteinExistence type="inferred from homology"/>
<keyword evidence="7" id="KW-0406">Ion transport</keyword>
<keyword evidence="10 11" id="KW-0998">Cell outer membrane</keyword>
<feature type="domain" description="TonB-dependent receptor-like beta-barrel" evidence="13">
    <location>
        <begin position="364"/>
        <end position="803"/>
    </location>
</feature>
<reference evidence="15 16" key="1">
    <citation type="journal article" date="2017" name="Int. J. Syst. Evol. Microbiol.">
        <title>Erythrobacter aquimixticola sp. nov., isolated from the junction between the ocean and a freshwater spring.</title>
        <authorList>
            <person name="Park S."/>
            <person name="Jung Y.T."/>
            <person name="Choi S.J."/>
            <person name="Yoon J.H."/>
        </authorList>
    </citation>
    <scope>NUCLEOTIDE SEQUENCE [LARGE SCALE GENOMIC DNA]</scope>
    <source>
        <strain evidence="15 16">JSSK-14</strain>
    </source>
</reference>
<sequence length="873" mass="93989">MSCGKICLDKFSGRRIMSSGMRKARGELKMRNSLRTLLLAATVLSPGTALAQSEDVALQDPGATEGIPEIVVTARKVEESVNDAPAAITAFSGETLQDRGLIDINDIGAQTPGLSFSQAFGRDTDRPVIRGLGNVLAGVQFGVESGVAIFIDGALFRGDVQSLNFDALERVEIVKGSQSALYGRNTYSGAINFITRTPGDEFAGTIRARAAEFDEYMVSASVEFPIIEDGLSARVDGRYYEYGGQYRNSLTDRLVGQEESTNVALTLYATPGDNLQWRTRIAYEEQDDGTPALFLQGAGENNCSPGFRSANYRGSSFAFPFWPVTRASDNENQYFCGVIEPGTIALNNDPVPTPFRTSPFAPFTDTVIDGTAIDGYYKSRWFGSTGLDVELNDDGWLLQAIGAYRNEFSRTGTDSDHSDALVYFILNPLFGPAGGVPNPDVDNPAFANTNARRIEDLSADIRLLSPTDRRIRGLVGAYFYDFSLRNREVTFGTGPDGAVFGGDGTYEETIRNYSAYARIEGDITDTLTLGVEGRYLSEEKTRAEFDDRPIDFFSSGTITDFVPRVTLDWQPVPETLVYAIYTEGNKPGGTNGSAGADIGREAYKSETLRGGEIGFKQTLLDGRMQFNAAAFYNEIDNVQLTTALPVGGGALTSVATNQGNAEVLGFEAEITARPVQPLTLSAGVAYTDATFTEGCDDFQYVLNSGGLVISDASNPTAEEAPLCSIAGNRLPLGSPWQANGAMDFRTGFGSGTNEVFANLNGSYEASKFVQVHNLAETGDTFLLNARAGVQLGPIELAVFGRNLTDEDTIPLATRWFDLRYGIGVTGVPGEFVSPANGGTAAPGDPLADRSFPRAFFGALRKGRTFGVEASFRF</sequence>
<keyword evidence="2 11" id="KW-0813">Transport</keyword>
<evidence type="ECO:0000313" key="15">
    <source>
        <dbReference type="EMBL" id="RJY10044.1"/>
    </source>
</evidence>
<evidence type="ECO:0000259" key="13">
    <source>
        <dbReference type="Pfam" id="PF00593"/>
    </source>
</evidence>
<dbReference type="EMBL" id="RAHX01000001">
    <property type="protein sequence ID" value="RJY10044.1"/>
    <property type="molecule type" value="Genomic_DNA"/>
</dbReference>
<accession>A0A419RWA8</accession>
<dbReference type="PANTHER" id="PTHR32552:SF81">
    <property type="entry name" value="TONB-DEPENDENT OUTER MEMBRANE RECEPTOR"/>
    <property type="match status" value="1"/>
</dbReference>
<organism evidence="15 16">
    <name type="scientific">Aurantiacibacter aquimixticola</name>
    <dbReference type="NCBI Taxonomy" id="1958945"/>
    <lineage>
        <taxon>Bacteria</taxon>
        <taxon>Pseudomonadati</taxon>
        <taxon>Pseudomonadota</taxon>
        <taxon>Alphaproteobacteria</taxon>
        <taxon>Sphingomonadales</taxon>
        <taxon>Erythrobacteraceae</taxon>
        <taxon>Aurantiacibacter</taxon>
    </lineage>
</organism>
<keyword evidence="5 11" id="KW-0812">Transmembrane</keyword>
<dbReference type="PANTHER" id="PTHR32552">
    <property type="entry name" value="FERRICHROME IRON RECEPTOR-RELATED"/>
    <property type="match status" value="1"/>
</dbReference>
<keyword evidence="16" id="KW-1185">Reference proteome</keyword>
<evidence type="ECO:0000256" key="8">
    <source>
        <dbReference type="ARBA" id="ARBA00023077"/>
    </source>
</evidence>
<comment type="subcellular location">
    <subcellularLocation>
        <location evidence="1 11">Cell outer membrane</location>
        <topology evidence="1 11">Multi-pass membrane protein</topology>
    </subcellularLocation>
</comment>
<dbReference type="InterPro" id="IPR036942">
    <property type="entry name" value="Beta-barrel_TonB_sf"/>
</dbReference>
<keyword evidence="8 12" id="KW-0798">TonB box</keyword>
<evidence type="ECO:0000313" key="16">
    <source>
        <dbReference type="Proteomes" id="UP000285232"/>
    </source>
</evidence>
<evidence type="ECO:0000256" key="1">
    <source>
        <dbReference type="ARBA" id="ARBA00004571"/>
    </source>
</evidence>
<dbReference type="SUPFAM" id="SSF56935">
    <property type="entry name" value="Porins"/>
    <property type="match status" value="1"/>
</dbReference>
<dbReference type="OrthoDB" id="9775095at2"/>
<evidence type="ECO:0000256" key="7">
    <source>
        <dbReference type="ARBA" id="ARBA00023065"/>
    </source>
</evidence>
<evidence type="ECO:0000256" key="2">
    <source>
        <dbReference type="ARBA" id="ARBA00022448"/>
    </source>
</evidence>